<reference evidence="1 2" key="1">
    <citation type="submission" date="2024-07" db="EMBL/GenBank/DDBJ databases">
        <authorList>
            <person name="Thanompreechachai J."/>
            <person name="Duangmal K."/>
        </authorList>
    </citation>
    <scope>NUCLEOTIDE SEQUENCE [LARGE SCALE GENOMIC DNA]</scope>
    <source>
        <strain evidence="1 2">TBRC 1896</strain>
    </source>
</reference>
<dbReference type="RefSeq" id="WP_370717911.1">
    <property type="nucleotide sequence ID" value="NZ_JBGGTQ010000003.1"/>
</dbReference>
<sequence length="158" mass="16802">MTPQTTDLIAELTAQEQRLVLPRFTPEDAWELGRRITESARAAGAGVMIDVRRGDFVVFRASLSGATVDQQTWVARKAAVVRRFECSSALFAARMDQAGVDPVAMGWLDHGYAVTGGSFPVRVEGAGVVAAVTASGLTSQEDHDLVVNGVAELLADLS</sequence>
<dbReference type="Pfam" id="PF03928">
    <property type="entry name" value="HbpS-like"/>
    <property type="match status" value="1"/>
</dbReference>
<dbReference type="PANTHER" id="PTHR28255">
    <property type="match status" value="1"/>
</dbReference>
<dbReference type="PANTHER" id="PTHR28255:SF1">
    <property type="entry name" value="UPF0303 PROTEIN YBR137W"/>
    <property type="match status" value="1"/>
</dbReference>
<keyword evidence="2" id="KW-1185">Reference proteome</keyword>
<dbReference type="NCBIfam" id="NF002696">
    <property type="entry name" value="PRK02487.1-5"/>
    <property type="match status" value="1"/>
</dbReference>
<dbReference type="SUPFAM" id="SSF143744">
    <property type="entry name" value="GlcG-like"/>
    <property type="match status" value="1"/>
</dbReference>
<dbReference type="InterPro" id="IPR005624">
    <property type="entry name" value="PduO/GlcC-like"/>
</dbReference>
<evidence type="ECO:0000313" key="2">
    <source>
        <dbReference type="Proteomes" id="UP001566476"/>
    </source>
</evidence>
<accession>A0ABV4HZK3</accession>
<dbReference type="PIRSF" id="PIRSF008757">
    <property type="entry name" value="UCP008757"/>
    <property type="match status" value="1"/>
</dbReference>
<gene>
    <name evidence="1" type="ORF">AB2L28_06340</name>
</gene>
<evidence type="ECO:0000313" key="1">
    <source>
        <dbReference type="EMBL" id="MEZ0491855.1"/>
    </source>
</evidence>
<proteinExistence type="predicted"/>
<dbReference type="Proteomes" id="UP001566476">
    <property type="component" value="Unassembled WGS sequence"/>
</dbReference>
<dbReference type="EMBL" id="JBGGTQ010000003">
    <property type="protein sequence ID" value="MEZ0491855.1"/>
    <property type="molecule type" value="Genomic_DNA"/>
</dbReference>
<dbReference type="InterPro" id="IPR038084">
    <property type="entry name" value="PduO/GlcC-like_sf"/>
</dbReference>
<organism evidence="1 2">
    <name type="scientific">Kineococcus mangrovi</name>
    <dbReference type="NCBI Taxonomy" id="1660183"/>
    <lineage>
        <taxon>Bacteria</taxon>
        <taxon>Bacillati</taxon>
        <taxon>Actinomycetota</taxon>
        <taxon>Actinomycetes</taxon>
        <taxon>Kineosporiales</taxon>
        <taxon>Kineosporiaceae</taxon>
        <taxon>Kineococcus</taxon>
    </lineage>
</organism>
<protein>
    <submittedName>
        <fullName evidence="1">Heme-degrading domain-containing protein</fullName>
    </submittedName>
</protein>
<comment type="caution">
    <text evidence="1">The sequence shown here is derived from an EMBL/GenBank/DDBJ whole genome shotgun (WGS) entry which is preliminary data.</text>
</comment>
<dbReference type="InterPro" id="IPR010371">
    <property type="entry name" value="YBR137W-like"/>
</dbReference>
<name>A0ABV4HZK3_9ACTN</name>
<dbReference type="Gene3D" id="3.30.450.150">
    <property type="entry name" value="Haem-degrading domain"/>
    <property type="match status" value="1"/>
</dbReference>